<dbReference type="InterPro" id="IPR043504">
    <property type="entry name" value="Peptidase_S1_PA_chymotrypsin"/>
</dbReference>
<protein>
    <submittedName>
        <fullName evidence="1">28787_t:CDS:1</fullName>
    </submittedName>
</protein>
<dbReference type="Proteomes" id="UP000789901">
    <property type="component" value="Unassembled WGS sequence"/>
</dbReference>
<organism evidence="1 2">
    <name type="scientific">Gigaspora margarita</name>
    <dbReference type="NCBI Taxonomy" id="4874"/>
    <lineage>
        <taxon>Eukaryota</taxon>
        <taxon>Fungi</taxon>
        <taxon>Fungi incertae sedis</taxon>
        <taxon>Mucoromycota</taxon>
        <taxon>Glomeromycotina</taxon>
        <taxon>Glomeromycetes</taxon>
        <taxon>Diversisporales</taxon>
        <taxon>Gigasporaceae</taxon>
        <taxon>Gigaspora</taxon>
    </lineage>
</organism>
<keyword evidence="2" id="KW-1185">Reference proteome</keyword>
<name>A0ABN7VKE5_GIGMA</name>
<comment type="caution">
    <text evidence="1">The sequence shown here is derived from an EMBL/GenBank/DDBJ whole genome shotgun (WGS) entry which is preliminary data.</text>
</comment>
<evidence type="ECO:0000313" key="2">
    <source>
        <dbReference type="Proteomes" id="UP000789901"/>
    </source>
</evidence>
<evidence type="ECO:0000313" key="1">
    <source>
        <dbReference type="EMBL" id="CAG8781721.1"/>
    </source>
</evidence>
<feature type="non-terminal residue" evidence="1">
    <location>
        <position position="1"/>
    </location>
</feature>
<accession>A0ABN7VKE5</accession>
<gene>
    <name evidence="1" type="ORF">GMARGA_LOCUS19822</name>
</gene>
<sequence>PIGNIDLDTLLPVGHHICKSGYGTHSWCGKIHTIHSSFFTHGIRYANVIKAHINVLENDIGGTIFYFRITDDNTYIELVGYGICTYYYTDLIDGIVITPLSHIKYFRNTRRLLDDLEFINSNNLGLLP</sequence>
<proteinExistence type="predicted"/>
<dbReference type="EMBL" id="CAJVQB010016846">
    <property type="protein sequence ID" value="CAG8781721.1"/>
    <property type="molecule type" value="Genomic_DNA"/>
</dbReference>
<dbReference type="Gene3D" id="2.40.10.10">
    <property type="entry name" value="Trypsin-like serine proteases"/>
    <property type="match status" value="1"/>
</dbReference>
<reference evidence="1 2" key="1">
    <citation type="submission" date="2021-06" db="EMBL/GenBank/DDBJ databases">
        <authorList>
            <person name="Kallberg Y."/>
            <person name="Tangrot J."/>
            <person name="Rosling A."/>
        </authorList>
    </citation>
    <scope>NUCLEOTIDE SEQUENCE [LARGE SCALE GENOMIC DNA]</scope>
    <source>
        <strain evidence="1 2">120-4 pot B 10/14</strain>
    </source>
</reference>